<evidence type="ECO:0000313" key="4">
    <source>
        <dbReference type="Proteomes" id="UP000029995"/>
    </source>
</evidence>
<dbReference type="RefSeq" id="WP_034846775.1">
    <property type="nucleotide sequence ID" value="NZ_JANX01000609.1"/>
</dbReference>
<dbReference type="OrthoDB" id="7563604at2"/>
<protein>
    <submittedName>
        <fullName evidence="3">Uncharacterized protein</fullName>
    </submittedName>
</protein>
<dbReference type="Proteomes" id="UP000029995">
    <property type="component" value="Unassembled WGS sequence"/>
</dbReference>
<feature type="chain" id="PRO_5001960265" evidence="2">
    <location>
        <begin position="22"/>
        <end position="236"/>
    </location>
</feature>
<evidence type="ECO:0000313" key="3">
    <source>
        <dbReference type="EMBL" id="KGM31070.1"/>
    </source>
</evidence>
<dbReference type="Pfam" id="PF20388">
    <property type="entry name" value="DUF6683"/>
    <property type="match status" value="1"/>
</dbReference>
<feature type="signal peptide" evidence="2">
    <location>
        <begin position="1"/>
        <end position="21"/>
    </location>
</feature>
<evidence type="ECO:0000256" key="2">
    <source>
        <dbReference type="SAM" id="SignalP"/>
    </source>
</evidence>
<name>A0A0A0CZ17_9PROT</name>
<accession>A0A0A0CZ17</accession>
<dbReference type="AlphaFoldDB" id="A0A0A0CZ17"/>
<sequence length="236" mass="24836">MSFRTVVAACIALLAPGAAHAQYQMISPMLFEGPRISLQDHANRSSAAPADRSASPSGRQADARSFAYRPDPARRRANLARFVDRSRAADPQGAENLAALFAQGDLIERMRPELAKYGLVIDNVADAYAVWWINAWLASRGSHDDISAATAAAVRRQVVRSMASTTALATAGDAAKQEMAEALLVQGVLLGAALEQAKGDRTQTAALSRAAIQGASGMGLDLSAMTLTEAGFVPAE</sequence>
<comment type="caution">
    <text evidence="3">The sequence shown here is derived from an EMBL/GenBank/DDBJ whole genome shotgun (WGS) entry which is preliminary data.</text>
</comment>
<proteinExistence type="predicted"/>
<gene>
    <name evidence="3" type="ORF">P409_29375</name>
</gene>
<feature type="region of interest" description="Disordered" evidence="1">
    <location>
        <begin position="41"/>
        <end position="67"/>
    </location>
</feature>
<evidence type="ECO:0000256" key="1">
    <source>
        <dbReference type="SAM" id="MobiDB-lite"/>
    </source>
</evidence>
<reference evidence="3 4" key="1">
    <citation type="submission" date="2014-01" db="EMBL/GenBank/DDBJ databases">
        <title>Genome sequence determination for a cystic fibrosis isolate, Inquilinus limosus.</title>
        <authorList>
            <person name="Pino M."/>
            <person name="Di Conza J."/>
            <person name="Gutkind G."/>
        </authorList>
    </citation>
    <scope>NUCLEOTIDE SEQUENCE [LARGE SCALE GENOMIC DNA]</scope>
    <source>
        <strain evidence="3 4">MP06</strain>
    </source>
</reference>
<dbReference type="InterPro" id="IPR046505">
    <property type="entry name" value="DUF6683"/>
</dbReference>
<organism evidence="3 4">
    <name type="scientific">Inquilinus limosus MP06</name>
    <dbReference type="NCBI Taxonomy" id="1398085"/>
    <lineage>
        <taxon>Bacteria</taxon>
        <taxon>Pseudomonadati</taxon>
        <taxon>Pseudomonadota</taxon>
        <taxon>Alphaproteobacteria</taxon>
        <taxon>Rhodospirillales</taxon>
        <taxon>Rhodospirillaceae</taxon>
        <taxon>Inquilinus</taxon>
    </lineage>
</organism>
<keyword evidence="2" id="KW-0732">Signal</keyword>
<feature type="compositionally biased region" description="Low complexity" evidence="1">
    <location>
        <begin position="44"/>
        <end position="57"/>
    </location>
</feature>
<dbReference type="EMBL" id="JANX01000609">
    <property type="protein sequence ID" value="KGM31070.1"/>
    <property type="molecule type" value="Genomic_DNA"/>
</dbReference>